<reference evidence="8 9" key="1">
    <citation type="submission" date="2017-10" db="EMBL/GenBank/DDBJ databases">
        <title>Novel microbial diversity and functional potential in the marine mammal oral microbiome.</title>
        <authorList>
            <person name="Dudek N.K."/>
            <person name="Sun C.L."/>
            <person name="Burstein D."/>
            <person name="Kantor R.S."/>
            <person name="Aliaga Goltsman D.S."/>
            <person name="Bik E.M."/>
            <person name="Thomas B.C."/>
            <person name="Banfield J.F."/>
            <person name="Relman D.A."/>
        </authorList>
    </citation>
    <scope>NUCLEOTIDE SEQUENCE [LARGE SCALE GENOMIC DNA]</scope>
    <source>
        <strain evidence="8">DOLJORAL78_47_202</strain>
    </source>
</reference>
<gene>
    <name evidence="8" type="ORF">CSA25_01165</name>
</gene>
<dbReference type="CDD" id="cd00685">
    <property type="entry name" value="Trans_IPPS_HT"/>
    <property type="match status" value="1"/>
</dbReference>
<comment type="similarity">
    <text evidence="2 7">Belongs to the FPP/GGPP synthase family.</text>
</comment>
<evidence type="ECO:0000256" key="4">
    <source>
        <dbReference type="ARBA" id="ARBA00022723"/>
    </source>
</evidence>
<dbReference type="PROSITE" id="PS00723">
    <property type="entry name" value="POLYPRENYL_SYNTHASE_1"/>
    <property type="match status" value="1"/>
</dbReference>
<protein>
    <submittedName>
        <fullName evidence="8">Farnesyl-diphosphate synthase</fullName>
    </submittedName>
</protein>
<evidence type="ECO:0000256" key="1">
    <source>
        <dbReference type="ARBA" id="ARBA00001946"/>
    </source>
</evidence>
<dbReference type="NCBIfam" id="NF045485">
    <property type="entry name" value="FPPsyn"/>
    <property type="match status" value="1"/>
</dbReference>
<proteinExistence type="inferred from homology"/>
<name>A0A2G6MTF9_9BACT</name>
<comment type="caution">
    <text evidence="8">The sequence shown here is derived from an EMBL/GenBank/DDBJ whole genome shotgun (WGS) entry which is preliminary data.</text>
</comment>
<evidence type="ECO:0000256" key="5">
    <source>
        <dbReference type="ARBA" id="ARBA00022842"/>
    </source>
</evidence>
<keyword evidence="4" id="KW-0479">Metal-binding</keyword>
<dbReference type="Pfam" id="PF00348">
    <property type="entry name" value="polyprenyl_synt"/>
    <property type="match status" value="1"/>
</dbReference>
<dbReference type="GO" id="GO:0046872">
    <property type="term" value="F:metal ion binding"/>
    <property type="evidence" value="ECO:0007669"/>
    <property type="project" value="UniProtKB-KW"/>
</dbReference>
<dbReference type="SFLD" id="SFLDG01017">
    <property type="entry name" value="Polyprenyl_Transferase_Like"/>
    <property type="match status" value="1"/>
</dbReference>
<sequence length="313" mass="33765">MSAFDLSGYLIRNRKLVDTALVNVFHELDQQRELVQAMMHSLMAGGKRVRPALALATAGALGADPLIALPASCAIEMIHTYSLIHDDLPGMDDDDLRRGVPTCHKQFSEATAILAGDGLLTHAFHILAAPGSYFKIFPDAGTRLILVEKISGAAGINGMVEGQMLDMQAEKHPEDLPSDNLEAMAHLKKIHRHKTGAMIAVSVASGAISAGADEEALNALDIYAQKIGLAFQVMDDILNVEGDPKIMGKAVGTDALHDKMTFPALLGLDGSKAFSKQLVAEALTALDRYSEKTFKEKSEPLRAIARYIINRNR</sequence>
<dbReference type="PANTHER" id="PTHR43281">
    <property type="entry name" value="FARNESYL DIPHOSPHATE SYNTHASE"/>
    <property type="match status" value="1"/>
</dbReference>
<dbReference type="InterPro" id="IPR053378">
    <property type="entry name" value="Prenyl_diphosphate_synthase"/>
</dbReference>
<dbReference type="SFLD" id="SFLDS00005">
    <property type="entry name" value="Isoprenoid_Synthase_Type_I"/>
    <property type="match status" value="1"/>
</dbReference>
<dbReference type="GO" id="GO:0004659">
    <property type="term" value="F:prenyltransferase activity"/>
    <property type="evidence" value="ECO:0007669"/>
    <property type="project" value="InterPro"/>
</dbReference>
<comment type="cofactor">
    <cofactor evidence="1">
        <name>Mg(2+)</name>
        <dbReference type="ChEBI" id="CHEBI:18420"/>
    </cofactor>
</comment>
<dbReference type="InterPro" id="IPR033749">
    <property type="entry name" value="Polyprenyl_synt_CS"/>
</dbReference>
<dbReference type="PANTHER" id="PTHR43281:SF1">
    <property type="entry name" value="FARNESYL DIPHOSPHATE SYNTHASE"/>
    <property type="match status" value="1"/>
</dbReference>
<evidence type="ECO:0000313" key="8">
    <source>
        <dbReference type="EMBL" id="PIE63281.1"/>
    </source>
</evidence>
<keyword evidence="5" id="KW-0460">Magnesium</keyword>
<dbReference type="InterPro" id="IPR008949">
    <property type="entry name" value="Isoprenoid_synthase_dom_sf"/>
</dbReference>
<accession>A0A2G6MTF9</accession>
<evidence type="ECO:0000256" key="6">
    <source>
        <dbReference type="ARBA" id="ARBA00023229"/>
    </source>
</evidence>
<dbReference type="GO" id="GO:0016114">
    <property type="term" value="P:terpenoid biosynthetic process"/>
    <property type="evidence" value="ECO:0007669"/>
    <property type="project" value="UniProtKB-ARBA"/>
</dbReference>
<dbReference type="EMBL" id="PDTI01000011">
    <property type="protein sequence ID" value="PIE63281.1"/>
    <property type="molecule type" value="Genomic_DNA"/>
</dbReference>
<keyword evidence="6" id="KW-0414">Isoprene biosynthesis</keyword>
<dbReference type="Proteomes" id="UP000231203">
    <property type="component" value="Unassembled WGS sequence"/>
</dbReference>
<evidence type="ECO:0000313" key="9">
    <source>
        <dbReference type="Proteomes" id="UP000231203"/>
    </source>
</evidence>
<dbReference type="PROSITE" id="PS00444">
    <property type="entry name" value="POLYPRENYL_SYNTHASE_2"/>
    <property type="match status" value="1"/>
</dbReference>
<dbReference type="Gene3D" id="1.10.600.10">
    <property type="entry name" value="Farnesyl Diphosphate Synthase"/>
    <property type="match status" value="1"/>
</dbReference>
<dbReference type="SUPFAM" id="SSF48576">
    <property type="entry name" value="Terpenoid synthases"/>
    <property type="match status" value="1"/>
</dbReference>
<dbReference type="GO" id="GO:0005737">
    <property type="term" value="C:cytoplasm"/>
    <property type="evidence" value="ECO:0007669"/>
    <property type="project" value="UniProtKB-ARBA"/>
</dbReference>
<organism evidence="8 9">
    <name type="scientific">Desulfobacter postgatei</name>
    <dbReference type="NCBI Taxonomy" id="2293"/>
    <lineage>
        <taxon>Bacteria</taxon>
        <taxon>Pseudomonadati</taxon>
        <taxon>Thermodesulfobacteriota</taxon>
        <taxon>Desulfobacteria</taxon>
        <taxon>Desulfobacterales</taxon>
        <taxon>Desulfobacteraceae</taxon>
        <taxon>Desulfobacter</taxon>
    </lineage>
</organism>
<dbReference type="AlphaFoldDB" id="A0A2G6MTF9"/>
<evidence type="ECO:0000256" key="7">
    <source>
        <dbReference type="RuleBase" id="RU004466"/>
    </source>
</evidence>
<dbReference type="InterPro" id="IPR000092">
    <property type="entry name" value="Polyprenyl_synt"/>
</dbReference>
<dbReference type="FunFam" id="1.10.600.10:FF:000001">
    <property type="entry name" value="Geranylgeranyl diphosphate synthase"/>
    <property type="match status" value="1"/>
</dbReference>
<evidence type="ECO:0000256" key="2">
    <source>
        <dbReference type="ARBA" id="ARBA00006706"/>
    </source>
</evidence>
<keyword evidence="3 7" id="KW-0808">Transferase</keyword>
<evidence type="ECO:0000256" key="3">
    <source>
        <dbReference type="ARBA" id="ARBA00022679"/>
    </source>
</evidence>